<reference evidence="8 9" key="1">
    <citation type="submission" date="2020-09" db="EMBL/GenBank/DDBJ databases">
        <title>novel species in genus Nocardioides.</title>
        <authorList>
            <person name="Zhang G."/>
        </authorList>
    </citation>
    <scope>NUCLEOTIDE SEQUENCE [LARGE SCALE GENOMIC DNA]</scope>
    <source>
        <strain evidence="8 9">19197</strain>
    </source>
</reference>
<feature type="domain" description="ABC-2 type transporter transmembrane" evidence="7">
    <location>
        <begin position="69"/>
        <end position="260"/>
    </location>
</feature>
<dbReference type="Pfam" id="PF12698">
    <property type="entry name" value="ABC2_membrane_3"/>
    <property type="match status" value="1"/>
</dbReference>
<feature type="transmembrane region" description="Helical" evidence="6">
    <location>
        <begin position="240"/>
        <end position="260"/>
    </location>
</feature>
<comment type="subcellular location">
    <subcellularLocation>
        <location evidence="1">Membrane</location>
        <topology evidence="1">Multi-pass membrane protein</topology>
    </subcellularLocation>
</comment>
<evidence type="ECO:0000256" key="6">
    <source>
        <dbReference type="SAM" id="Phobius"/>
    </source>
</evidence>
<dbReference type="PIRSF" id="PIRSF006648">
    <property type="entry name" value="DrrB"/>
    <property type="match status" value="1"/>
</dbReference>
<evidence type="ECO:0000259" key="7">
    <source>
        <dbReference type="Pfam" id="PF12698"/>
    </source>
</evidence>
<dbReference type="EMBL" id="JACXYY010000008">
    <property type="protein sequence ID" value="MBD3916601.1"/>
    <property type="molecule type" value="Genomic_DNA"/>
</dbReference>
<evidence type="ECO:0000313" key="8">
    <source>
        <dbReference type="EMBL" id="MBD3916601.1"/>
    </source>
</evidence>
<accession>A0ABR8MKQ2</accession>
<keyword evidence="5" id="KW-0046">Antibiotic resistance</keyword>
<dbReference type="RefSeq" id="WP_191200934.1">
    <property type="nucleotide sequence ID" value="NZ_BAAAPA010000001.1"/>
</dbReference>
<evidence type="ECO:0000256" key="1">
    <source>
        <dbReference type="ARBA" id="ARBA00004141"/>
    </source>
</evidence>
<feature type="transmembrane region" description="Helical" evidence="6">
    <location>
        <begin position="118"/>
        <end position="140"/>
    </location>
</feature>
<comment type="caution">
    <text evidence="8">The sequence shown here is derived from an EMBL/GenBank/DDBJ whole genome shotgun (WGS) entry which is preliminary data.</text>
</comment>
<protein>
    <submittedName>
        <fullName evidence="8">ABC transporter permease</fullName>
    </submittedName>
</protein>
<name>A0ABR8MKQ2_9ACTN</name>
<evidence type="ECO:0000256" key="3">
    <source>
        <dbReference type="ARBA" id="ARBA00022989"/>
    </source>
</evidence>
<feature type="transmembrane region" description="Helical" evidence="6">
    <location>
        <begin position="152"/>
        <end position="177"/>
    </location>
</feature>
<feature type="transmembrane region" description="Helical" evidence="6">
    <location>
        <begin position="189"/>
        <end position="208"/>
    </location>
</feature>
<gene>
    <name evidence="8" type="ORF">IEZ25_18440</name>
</gene>
<proteinExistence type="predicted"/>
<evidence type="ECO:0000256" key="5">
    <source>
        <dbReference type="ARBA" id="ARBA00023251"/>
    </source>
</evidence>
<evidence type="ECO:0000313" key="9">
    <source>
        <dbReference type="Proteomes" id="UP000649289"/>
    </source>
</evidence>
<organism evidence="8 9">
    <name type="scientific">Nocardioides hwasunensis</name>
    <dbReference type="NCBI Taxonomy" id="397258"/>
    <lineage>
        <taxon>Bacteria</taxon>
        <taxon>Bacillati</taxon>
        <taxon>Actinomycetota</taxon>
        <taxon>Actinomycetes</taxon>
        <taxon>Propionibacteriales</taxon>
        <taxon>Nocardioidaceae</taxon>
        <taxon>Nocardioides</taxon>
    </lineage>
</organism>
<keyword evidence="2 6" id="KW-0812">Transmembrane</keyword>
<keyword evidence="3 6" id="KW-1133">Transmembrane helix</keyword>
<dbReference type="InterPro" id="IPR051784">
    <property type="entry name" value="Nod_factor_ABC_transporter"/>
</dbReference>
<feature type="transmembrane region" description="Helical" evidence="6">
    <location>
        <begin position="44"/>
        <end position="61"/>
    </location>
</feature>
<dbReference type="InterPro" id="IPR000412">
    <property type="entry name" value="ABC_2_transport"/>
</dbReference>
<sequence length="269" mass="28735">MSATTSTGTTDTARDRAPRSSRLAAVTGFALLDLRRRLRSRVEMFFIVGLPAFFYLVFGFGDDERVGSGNVAMYVMISMAAYGAVTATTSVAGSAVLERTLGWGRQLALTPMRPLTFVAVKTVIAMAIAAVPIALIFVIGAFTGARGETSDWILAALIVWLGSSLFAIYGLAVILVFRSENAVGIASGLIVIMAFLGNVFTPMSGLILDIGRLTPLYGYAALARYPLTDGWTASGSHDPLWLPLANVAAWAVIFTVLAVWGMRRGQERV</sequence>
<keyword evidence="4 6" id="KW-0472">Membrane</keyword>
<dbReference type="PANTHER" id="PTHR43229">
    <property type="entry name" value="NODULATION PROTEIN J"/>
    <property type="match status" value="1"/>
</dbReference>
<evidence type="ECO:0000256" key="2">
    <source>
        <dbReference type="ARBA" id="ARBA00022692"/>
    </source>
</evidence>
<dbReference type="Proteomes" id="UP000649289">
    <property type="component" value="Unassembled WGS sequence"/>
</dbReference>
<evidence type="ECO:0000256" key="4">
    <source>
        <dbReference type="ARBA" id="ARBA00023136"/>
    </source>
</evidence>
<dbReference type="PANTHER" id="PTHR43229:SF2">
    <property type="entry name" value="NODULATION PROTEIN J"/>
    <property type="match status" value="1"/>
</dbReference>
<dbReference type="InterPro" id="IPR013525">
    <property type="entry name" value="ABC2_TM"/>
</dbReference>
<feature type="transmembrane region" description="Helical" evidence="6">
    <location>
        <begin position="73"/>
        <end position="97"/>
    </location>
</feature>
<keyword evidence="9" id="KW-1185">Reference proteome</keyword>